<dbReference type="PANTHER" id="PTHR22895">
    <property type="entry name" value="ARMADILLO REPEAT-CONTAINING PROTEIN 6"/>
    <property type="match status" value="1"/>
</dbReference>
<dbReference type="Gene3D" id="1.25.10.10">
    <property type="entry name" value="Leucine-rich Repeat Variant"/>
    <property type="match status" value="1"/>
</dbReference>
<gene>
    <name evidence="2" type="ORF">ILEXP_LOCUS49662</name>
</gene>
<dbReference type="EMBL" id="CAUOFW020007591">
    <property type="protein sequence ID" value="CAK9179707.1"/>
    <property type="molecule type" value="Genomic_DNA"/>
</dbReference>
<evidence type="ECO:0000256" key="1">
    <source>
        <dbReference type="ARBA" id="ARBA00022737"/>
    </source>
</evidence>
<dbReference type="InterPro" id="IPR011989">
    <property type="entry name" value="ARM-like"/>
</dbReference>
<name>A0ABC8UFC6_9AQUA</name>
<reference evidence="2 3" key="1">
    <citation type="submission" date="2024-02" db="EMBL/GenBank/DDBJ databases">
        <authorList>
            <person name="Vignale AGUSTIN F."/>
            <person name="Sosa J E."/>
            <person name="Modenutti C."/>
        </authorList>
    </citation>
    <scope>NUCLEOTIDE SEQUENCE [LARGE SCALE GENOMIC DNA]</scope>
</reference>
<dbReference type="Proteomes" id="UP001642360">
    <property type="component" value="Unassembled WGS sequence"/>
</dbReference>
<sequence length="99" mass="10929">MSIICTLSLRSPDNAARAIEAGAGDLAIQAMQKYPEAEQMQRNSCLMIRNLVVRNPENRTLLLGNGIEKVIRKAKENHKSCKNAATDALRDLGVDDYNT</sequence>
<dbReference type="SUPFAM" id="SSF48371">
    <property type="entry name" value="ARM repeat"/>
    <property type="match status" value="1"/>
</dbReference>
<accession>A0ABC8UFC6</accession>
<organism evidence="2 3">
    <name type="scientific">Ilex paraguariensis</name>
    <name type="common">yerba mate</name>
    <dbReference type="NCBI Taxonomy" id="185542"/>
    <lineage>
        <taxon>Eukaryota</taxon>
        <taxon>Viridiplantae</taxon>
        <taxon>Streptophyta</taxon>
        <taxon>Embryophyta</taxon>
        <taxon>Tracheophyta</taxon>
        <taxon>Spermatophyta</taxon>
        <taxon>Magnoliopsida</taxon>
        <taxon>eudicotyledons</taxon>
        <taxon>Gunneridae</taxon>
        <taxon>Pentapetalae</taxon>
        <taxon>asterids</taxon>
        <taxon>campanulids</taxon>
        <taxon>Aquifoliales</taxon>
        <taxon>Aquifoliaceae</taxon>
        <taxon>Ilex</taxon>
    </lineage>
</organism>
<evidence type="ECO:0000313" key="2">
    <source>
        <dbReference type="EMBL" id="CAK9179707.1"/>
    </source>
</evidence>
<keyword evidence="3" id="KW-1185">Reference proteome</keyword>
<evidence type="ECO:0000313" key="3">
    <source>
        <dbReference type="Proteomes" id="UP001642360"/>
    </source>
</evidence>
<keyword evidence="1" id="KW-0677">Repeat</keyword>
<protein>
    <submittedName>
        <fullName evidence="2">Uncharacterized protein</fullName>
    </submittedName>
</protein>
<dbReference type="PANTHER" id="PTHR22895:SF0">
    <property type="entry name" value="ARMADILLO REPEAT-CONTAINING PROTEIN 6"/>
    <property type="match status" value="1"/>
</dbReference>
<dbReference type="InterPro" id="IPR016024">
    <property type="entry name" value="ARM-type_fold"/>
</dbReference>
<dbReference type="AlphaFoldDB" id="A0ABC8UFC6"/>
<proteinExistence type="predicted"/>
<comment type="caution">
    <text evidence="2">The sequence shown here is derived from an EMBL/GenBank/DDBJ whole genome shotgun (WGS) entry which is preliminary data.</text>
</comment>